<keyword evidence="1" id="KW-0472">Membrane</keyword>
<evidence type="ECO:0000313" key="3">
    <source>
        <dbReference type="Proteomes" id="UP000029108"/>
    </source>
</evidence>
<dbReference type="RefSeq" id="WP_033493734.1">
    <property type="nucleotide sequence ID" value="NZ_JDUU01000010.1"/>
</dbReference>
<name>A0A086ZYX4_9BIFI</name>
<reference evidence="2 3" key="1">
    <citation type="submission" date="2014-03" db="EMBL/GenBank/DDBJ databases">
        <title>Genomics of Bifidobacteria.</title>
        <authorList>
            <person name="Ventura M."/>
            <person name="Milani C."/>
            <person name="Lugli G.A."/>
        </authorList>
    </citation>
    <scope>NUCLEOTIDE SEQUENCE [LARGE SCALE GENOMIC DNA]</scope>
    <source>
        <strain evidence="2 3">DSM 23969</strain>
    </source>
</reference>
<protein>
    <submittedName>
        <fullName evidence="2">Uncharacterized protein</fullName>
    </submittedName>
</protein>
<comment type="caution">
    <text evidence="2">The sequence shown here is derived from an EMBL/GenBank/DDBJ whole genome shotgun (WGS) entry which is preliminary data.</text>
</comment>
<keyword evidence="1" id="KW-1133">Transmembrane helix</keyword>
<evidence type="ECO:0000313" key="2">
    <source>
        <dbReference type="EMBL" id="KFI51724.1"/>
    </source>
</evidence>
<dbReference type="Proteomes" id="UP000029108">
    <property type="component" value="Unassembled WGS sequence"/>
</dbReference>
<gene>
    <name evidence="2" type="ORF">BBIA_0638</name>
</gene>
<dbReference type="AlphaFoldDB" id="A0A086ZYX4"/>
<keyword evidence="3" id="KW-1185">Reference proteome</keyword>
<sequence>MSRKTITLLCLILAIEQACAWLLLAFADIITMHKAIGLSITFSLMAIGIILITKPPTRNGGRHAR</sequence>
<evidence type="ECO:0000256" key="1">
    <source>
        <dbReference type="SAM" id="Phobius"/>
    </source>
</evidence>
<proteinExistence type="predicted"/>
<keyword evidence="1" id="KW-0812">Transmembrane</keyword>
<dbReference type="STRING" id="1437608.GCA_000771645_00263"/>
<organism evidence="2 3">
    <name type="scientific">Bifidobacterium biavatii DSM 23969</name>
    <dbReference type="NCBI Taxonomy" id="1437608"/>
    <lineage>
        <taxon>Bacteria</taxon>
        <taxon>Bacillati</taxon>
        <taxon>Actinomycetota</taxon>
        <taxon>Actinomycetes</taxon>
        <taxon>Bifidobacteriales</taxon>
        <taxon>Bifidobacteriaceae</taxon>
        <taxon>Bifidobacterium</taxon>
    </lineage>
</organism>
<dbReference type="EMBL" id="JGYN01000008">
    <property type="protein sequence ID" value="KFI51724.1"/>
    <property type="molecule type" value="Genomic_DNA"/>
</dbReference>
<accession>A0A086ZYX4</accession>
<feature type="transmembrane region" description="Helical" evidence="1">
    <location>
        <begin position="35"/>
        <end position="53"/>
    </location>
</feature>